<name>A0A9K3CT70_9EUKA</name>
<protein>
    <recommendedName>
        <fullName evidence="2">C2H2-type domain-containing protein</fullName>
    </recommendedName>
</protein>
<dbReference type="PROSITE" id="PS00028">
    <property type="entry name" value="ZINC_FINGER_C2H2_1"/>
    <property type="match status" value="1"/>
</dbReference>
<accession>A0A9K3CT70</accession>
<dbReference type="Gene3D" id="3.30.160.60">
    <property type="entry name" value="Classic Zinc Finger"/>
    <property type="match status" value="1"/>
</dbReference>
<evidence type="ECO:0000259" key="2">
    <source>
        <dbReference type="PROSITE" id="PS00028"/>
    </source>
</evidence>
<evidence type="ECO:0000313" key="4">
    <source>
        <dbReference type="Proteomes" id="UP000265618"/>
    </source>
</evidence>
<dbReference type="EMBL" id="BDIP01000456">
    <property type="protein sequence ID" value="GIQ81655.1"/>
    <property type="molecule type" value="Genomic_DNA"/>
</dbReference>
<feature type="domain" description="C2H2-type" evidence="2">
    <location>
        <begin position="299"/>
        <end position="320"/>
    </location>
</feature>
<feature type="region of interest" description="Disordered" evidence="1">
    <location>
        <begin position="249"/>
        <end position="269"/>
    </location>
</feature>
<evidence type="ECO:0000313" key="3">
    <source>
        <dbReference type="EMBL" id="GIQ81655.1"/>
    </source>
</evidence>
<feature type="region of interest" description="Disordered" evidence="1">
    <location>
        <begin position="224"/>
        <end position="243"/>
    </location>
</feature>
<dbReference type="InterPro" id="IPR013087">
    <property type="entry name" value="Znf_C2H2_type"/>
</dbReference>
<evidence type="ECO:0000256" key="1">
    <source>
        <dbReference type="SAM" id="MobiDB-lite"/>
    </source>
</evidence>
<sequence length="426" mass="50439">MARHREEISTHLDRVHHRRLDDRQVFPFQYQVDAETGHSFYCWECRHWWTYPTHGVQFCEQFIIHEFDVHGCHRQQPQEECVCGSRFLRYSDWLIHAVQHTSHICSTPTLFRDVYQESKRADQEAVEARQQRERETVQERKRKSFDETEAEVRLSRRKEEEMKREAREAQQREREAAQERERVKAERILVREEKKEKRREAKRLKAARKKERLLAFKEREKEKRARERREREEREAKEVKERIRQRDVESLRQEREGHREREGHEERERDHWIPAKERQSVPDDVLLTEHLRLVDTHQCAKCLVKFKSLQALLSHEASRHGMHGSTFPCPACGREFETRLGRLQHVLASEACGGEQAAAVLYVSSVAEEDSTYLRGLAPDSENANGVVESVWESSEDTDPAVDTVCVSPLCQRGQNTSQSSLTETL</sequence>
<reference evidence="3 4" key="1">
    <citation type="journal article" date="2018" name="PLoS ONE">
        <title>The draft genome of Kipferlia bialata reveals reductive genome evolution in fornicate parasites.</title>
        <authorList>
            <person name="Tanifuji G."/>
            <person name="Takabayashi S."/>
            <person name="Kume K."/>
            <person name="Takagi M."/>
            <person name="Nakayama T."/>
            <person name="Kamikawa R."/>
            <person name="Inagaki Y."/>
            <person name="Hashimoto T."/>
        </authorList>
    </citation>
    <scope>NUCLEOTIDE SEQUENCE [LARGE SCALE GENOMIC DNA]</scope>
    <source>
        <strain evidence="3">NY0173</strain>
    </source>
</reference>
<dbReference type="AlphaFoldDB" id="A0A9K3CT70"/>
<keyword evidence="4" id="KW-1185">Reference proteome</keyword>
<organism evidence="3 4">
    <name type="scientific">Kipferlia bialata</name>
    <dbReference type="NCBI Taxonomy" id="797122"/>
    <lineage>
        <taxon>Eukaryota</taxon>
        <taxon>Metamonada</taxon>
        <taxon>Carpediemonas-like organisms</taxon>
        <taxon>Kipferlia</taxon>
    </lineage>
</organism>
<dbReference type="Proteomes" id="UP000265618">
    <property type="component" value="Unassembled WGS sequence"/>
</dbReference>
<proteinExistence type="predicted"/>
<feature type="region of interest" description="Disordered" evidence="1">
    <location>
        <begin position="122"/>
        <end position="179"/>
    </location>
</feature>
<gene>
    <name evidence="3" type="ORF">KIPB_002646</name>
</gene>
<comment type="caution">
    <text evidence="3">The sequence shown here is derived from an EMBL/GenBank/DDBJ whole genome shotgun (WGS) entry which is preliminary data.</text>
</comment>